<evidence type="ECO:0000313" key="3">
    <source>
        <dbReference type="Proteomes" id="UP000187406"/>
    </source>
</evidence>
<dbReference type="Pfam" id="PF11820">
    <property type="entry name" value="DUF3339"/>
    <property type="match status" value="2"/>
</dbReference>
<proteinExistence type="predicted"/>
<sequence length="140" mass="15438">MNADWGPVVVAVVMFILLSPGLLFQLPARTRVVEFGNMSTSGIAILVHAVIYFCIITILVIAIGIHIHVKLEMNDWAAPLIAAALFAFLSPGLAFQIPGRNQPIDFLNMKTSLASIFVHAILFCLLLILFLVVLHIHFYI</sequence>
<reference evidence="3" key="1">
    <citation type="submission" date="2016-04" db="EMBL/GenBank/DDBJ databases">
        <title>Cephalotus genome sequencing.</title>
        <authorList>
            <person name="Fukushima K."/>
            <person name="Hasebe M."/>
            <person name="Fang X."/>
        </authorList>
    </citation>
    <scope>NUCLEOTIDE SEQUENCE [LARGE SCALE GENOMIC DNA]</scope>
    <source>
        <strain evidence="3">cv. St1</strain>
    </source>
</reference>
<keyword evidence="1" id="KW-0472">Membrane</keyword>
<dbReference type="PANTHER" id="PTHR33128:SF47">
    <property type="entry name" value="GPI-ANCHORED-LIKE PROTEIN (DUF 3339)"/>
    <property type="match status" value="1"/>
</dbReference>
<dbReference type="InterPro" id="IPR021775">
    <property type="entry name" value="DUF3339"/>
</dbReference>
<dbReference type="InParanoid" id="A0A1Q3B8G7"/>
<evidence type="ECO:0000313" key="2">
    <source>
        <dbReference type="EMBL" id="GAV64260.1"/>
    </source>
</evidence>
<comment type="caution">
    <text evidence="2">The sequence shown here is derived from an EMBL/GenBank/DDBJ whole genome shotgun (WGS) entry which is preliminary data.</text>
</comment>
<dbReference type="Proteomes" id="UP000187406">
    <property type="component" value="Unassembled WGS sequence"/>
</dbReference>
<keyword evidence="1" id="KW-1133">Transmembrane helix</keyword>
<protein>
    <submittedName>
        <fullName evidence="2">DUF3339 domain-containing protein</fullName>
    </submittedName>
</protein>
<feature type="transmembrane region" description="Helical" evidence="1">
    <location>
        <begin position="6"/>
        <end position="24"/>
    </location>
</feature>
<keyword evidence="3" id="KW-1185">Reference proteome</keyword>
<dbReference type="STRING" id="3775.A0A1Q3B8G7"/>
<feature type="transmembrane region" description="Helical" evidence="1">
    <location>
        <begin position="77"/>
        <end position="95"/>
    </location>
</feature>
<dbReference type="AlphaFoldDB" id="A0A1Q3B8G7"/>
<organism evidence="2 3">
    <name type="scientific">Cephalotus follicularis</name>
    <name type="common">Albany pitcher plant</name>
    <dbReference type="NCBI Taxonomy" id="3775"/>
    <lineage>
        <taxon>Eukaryota</taxon>
        <taxon>Viridiplantae</taxon>
        <taxon>Streptophyta</taxon>
        <taxon>Embryophyta</taxon>
        <taxon>Tracheophyta</taxon>
        <taxon>Spermatophyta</taxon>
        <taxon>Magnoliopsida</taxon>
        <taxon>eudicotyledons</taxon>
        <taxon>Gunneridae</taxon>
        <taxon>Pentapetalae</taxon>
        <taxon>rosids</taxon>
        <taxon>fabids</taxon>
        <taxon>Oxalidales</taxon>
        <taxon>Cephalotaceae</taxon>
        <taxon>Cephalotus</taxon>
    </lineage>
</organism>
<accession>A0A1Q3B8G7</accession>
<feature type="transmembrane region" description="Helical" evidence="1">
    <location>
        <begin position="116"/>
        <end position="138"/>
    </location>
</feature>
<name>A0A1Q3B8G7_CEPFO</name>
<dbReference type="PANTHER" id="PTHR33128">
    <property type="entry name" value="OS05G0103400 PROTEIN"/>
    <property type="match status" value="1"/>
</dbReference>
<gene>
    <name evidence="2" type="ORF">CFOL_v3_07778</name>
</gene>
<feature type="non-terminal residue" evidence="2">
    <location>
        <position position="140"/>
    </location>
</feature>
<dbReference type="OrthoDB" id="652307at2759"/>
<dbReference type="EMBL" id="BDDD01000339">
    <property type="protein sequence ID" value="GAV64260.1"/>
    <property type="molecule type" value="Genomic_DNA"/>
</dbReference>
<keyword evidence="1" id="KW-0812">Transmembrane</keyword>
<feature type="transmembrane region" description="Helical" evidence="1">
    <location>
        <begin position="45"/>
        <end position="65"/>
    </location>
</feature>
<evidence type="ECO:0000256" key="1">
    <source>
        <dbReference type="SAM" id="Phobius"/>
    </source>
</evidence>